<accession>A0ABS9BNC1</accession>
<name>A0ABS9BNC1_9BACT</name>
<evidence type="ECO:0000259" key="1">
    <source>
        <dbReference type="Pfam" id="PF14588"/>
    </source>
</evidence>
<gene>
    <name evidence="2" type="ORF">L0U88_18085</name>
</gene>
<feature type="domain" description="Endoribonuclease L-PSP/chorismate mutase-like" evidence="1">
    <location>
        <begin position="11"/>
        <end position="151"/>
    </location>
</feature>
<dbReference type="CDD" id="cd02199">
    <property type="entry name" value="YjgF_YER057c_UK114_like_1"/>
    <property type="match status" value="1"/>
</dbReference>
<dbReference type="RefSeq" id="WP_234867836.1">
    <property type="nucleotide sequence ID" value="NZ_JAKEVY010000005.1"/>
</dbReference>
<dbReference type="EMBL" id="JAKEVY010000005">
    <property type="protein sequence ID" value="MCF1716557.1"/>
    <property type="molecule type" value="Genomic_DNA"/>
</dbReference>
<evidence type="ECO:0000313" key="3">
    <source>
        <dbReference type="Proteomes" id="UP001200145"/>
    </source>
</evidence>
<sequence>MSTTQAQSPEEKLKQLGVKLPAVSKPVANYVNVVQTGKLLYLSGKGPTDAGGKDITGKVGKDLTIEEGYAAARSVAFNHIAVLKDYLGDLKKVKRVIKVLGMVNCESSFTQQPKVMNGYSDTMVEIFGEKGKHARSAVGFHALPNNIAIEVEVIVEIE</sequence>
<evidence type="ECO:0000313" key="2">
    <source>
        <dbReference type="EMBL" id="MCF1716557.1"/>
    </source>
</evidence>
<dbReference type="Proteomes" id="UP001200145">
    <property type="component" value="Unassembled WGS sequence"/>
</dbReference>
<keyword evidence="3" id="KW-1185">Reference proteome</keyword>
<organism evidence="2 3">
    <name type="scientific">Flavihumibacter fluminis</name>
    <dbReference type="NCBI Taxonomy" id="2909236"/>
    <lineage>
        <taxon>Bacteria</taxon>
        <taxon>Pseudomonadati</taxon>
        <taxon>Bacteroidota</taxon>
        <taxon>Chitinophagia</taxon>
        <taxon>Chitinophagales</taxon>
        <taxon>Chitinophagaceae</taxon>
        <taxon>Flavihumibacter</taxon>
    </lineage>
</organism>
<reference evidence="2 3" key="1">
    <citation type="submission" date="2022-01" db="EMBL/GenBank/DDBJ databases">
        <title>Flavihumibacter sp. nov., isolated from sediment of a river.</title>
        <authorList>
            <person name="Liu H."/>
        </authorList>
    </citation>
    <scope>NUCLEOTIDE SEQUENCE [LARGE SCALE GENOMIC DNA]</scope>
    <source>
        <strain evidence="2 3">RY-1</strain>
    </source>
</reference>
<proteinExistence type="predicted"/>
<dbReference type="SUPFAM" id="SSF55298">
    <property type="entry name" value="YjgF-like"/>
    <property type="match status" value="1"/>
</dbReference>
<dbReference type="Gene3D" id="3.30.1330.40">
    <property type="entry name" value="RutC-like"/>
    <property type="match status" value="1"/>
</dbReference>
<dbReference type="PANTHER" id="PTHR43760">
    <property type="entry name" value="ENDORIBONUCLEASE-RELATED"/>
    <property type="match status" value="1"/>
</dbReference>
<comment type="caution">
    <text evidence="2">The sequence shown here is derived from an EMBL/GenBank/DDBJ whole genome shotgun (WGS) entry which is preliminary data.</text>
</comment>
<dbReference type="InterPro" id="IPR035959">
    <property type="entry name" value="RutC-like_sf"/>
</dbReference>
<dbReference type="Pfam" id="PF14588">
    <property type="entry name" value="YjgF_endoribonc"/>
    <property type="match status" value="1"/>
</dbReference>
<dbReference type="InterPro" id="IPR013813">
    <property type="entry name" value="Endoribo_LPSP/chorism_mut-like"/>
</dbReference>
<dbReference type="PANTHER" id="PTHR43760:SF1">
    <property type="entry name" value="ENDORIBONUCLEASE L-PSP_CHORISMATE MUTASE-LIKE DOMAIN-CONTAINING PROTEIN"/>
    <property type="match status" value="1"/>
</dbReference>
<protein>
    <submittedName>
        <fullName evidence="2">RidA family protein</fullName>
    </submittedName>
</protein>